<name>A0A2U9QZP0_PICKU</name>
<dbReference type="GeneID" id="40382232"/>
<dbReference type="Pfam" id="PF20976">
    <property type="entry name" value="Pop8"/>
    <property type="match status" value="1"/>
</dbReference>
<dbReference type="InterPro" id="IPR020347">
    <property type="entry name" value="Pop8"/>
</dbReference>
<accession>A0A2U9QZP0</accession>
<dbReference type="PANTHER" id="PTHR28173:SF1">
    <property type="entry name" value="RIBONUCLEASES P_MRP PROTEIN SUBUNIT POP8"/>
    <property type="match status" value="1"/>
</dbReference>
<dbReference type="InterPro" id="IPR049128">
    <property type="entry name" value="Pop8-like_dom"/>
</dbReference>
<feature type="domain" description="Ribonucleases P/MRP subunit Pop8-like" evidence="1">
    <location>
        <begin position="14"/>
        <end position="86"/>
    </location>
</feature>
<evidence type="ECO:0000313" key="3">
    <source>
        <dbReference type="Proteomes" id="UP000249293"/>
    </source>
</evidence>
<reference evidence="2 3" key="1">
    <citation type="submission" date="2018-06" db="EMBL/GenBank/DDBJ databases">
        <title>Population genomics shows no distinction between pathogenic Candida krusei and environmental Pichia kudriavzevii: One species, four names.</title>
        <authorList>
            <person name="Douglass A.P."/>
            <person name="Offei B."/>
            <person name="Braun-Galleani S."/>
            <person name="Coughlan A.Y."/>
            <person name="Martos A."/>
            <person name="Ortiz-Merino R.A."/>
            <person name="Byrne K.P."/>
            <person name="Wolfe K.H."/>
        </authorList>
    </citation>
    <scope>NUCLEOTIDE SEQUENCE [LARGE SCALE GENOMIC DNA]</scope>
    <source>
        <strain evidence="2 3">CBS573</strain>
    </source>
</reference>
<dbReference type="GO" id="GO:0008033">
    <property type="term" value="P:tRNA processing"/>
    <property type="evidence" value="ECO:0007669"/>
    <property type="project" value="InterPro"/>
</dbReference>
<dbReference type="OrthoDB" id="4056858at2759"/>
<dbReference type="STRING" id="4909.A0A2U9QZP0"/>
<sequence>MNESEWQLRVRNSQWYYFRLEFVSYKNVHPDPTTWKLSILKCLQQLRGVFGEAIDFDVLSNGTINDSETIVRVPFPDRQMFAECISAGDLCDLDGSIRVIGKSVSLQGVVTTKM</sequence>
<dbReference type="AlphaFoldDB" id="A0A2U9QZP0"/>
<dbReference type="GO" id="GO:0000172">
    <property type="term" value="C:ribonuclease MRP complex"/>
    <property type="evidence" value="ECO:0007669"/>
    <property type="project" value="InterPro"/>
</dbReference>
<dbReference type="GO" id="GO:0005655">
    <property type="term" value="C:nucleolar ribonuclease P complex"/>
    <property type="evidence" value="ECO:0007669"/>
    <property type="project" value="InterPro"/>
</dbReference>
<evidence type="ECO:0000313" key="2">
    <source>
        <dbReference type="EMBL" id="AWU74522.1"/>
    </source>
</evidence>
<keyword evidence="3" id="KW-1185">Reference proteome</keyword>
<organism evidence="2 3">
    <name type="scientific">Pichia kudriavzevii</name>
    <name type="common">Yeast</name>
    <name type="synonym">Issatchenkia orientalis</name>
    <dbReference type="NCBI Taxonomy" id="4909"/>
    <lineage>
        <taxon>Eukaryota</taxon>
        <taxon>Fungi</taxon>
        <taxon>Dikarya</taxon>
        <taxon>Ascomycota</taxon>
        <taxon>Saccharomycotina</taxon>
        <taxon>Pichiomycetes</taxon>
        <taxon>Pichiales</taxon>
        <taxon>Pichiaceae</taxon>
        <taxon>Pichia</taxon>
    </lineage>
</organism>
<dbReference type="GO" id="GO:0000171">
    <property type="term" value="F:ribonuclease MRP activity"/>
    <property type="evidence" value="ECO:0007669"/>
    <property type="project" value="TreeGrafter"/>
</dbReference>
<dbReference type="GO" id="GO:0004526">
    <property type="term" value="F:ribonuclease P activity"/>
    <property type="evidence" value="ECO:0007669"/>
    <property type="project" value="TreeGrafter"/>
</dbReference>
<dbReference type="GO" id="GO:0034965">
    <property type="term" value="P:intronic box C/D snoRNA processing"/>
    <property type="evidence" value="ECO:0007669"/>
    <property type="project" value="TreeGrafter"/>
</dbReference>
<protein>
    <recommendedName>
        <fullName evidence="1">Ribonucleases P/MRP subunit Pop8-like domain-containing protein</fullName>
    </recommendedName>
</protein>
<dbReference type="RefSeq" id="XP_029319999.1">
    <property type="nucleotide sequence ID" value="XM_029464139.1"/>
</dbReference>
<evidence type="ECO:0000259" key="1">
    <source>
        <dbReference type="Pfam" id="PF20976"/>
    </source>
</evidence>
<dbReference type="KEGG" id="pkz:C5L36_0A11050"/>
<dbReference type="GO" id="GO:0000294">
    <property type="term" value="P:nuclear-transcribed mRNA catabolic process, RNase MRP-dependent"/>
    <property type="evidence" value="ECO:0007669"/>
    <property type="project" value="TreeGrafter"/>
</dbReference>
<proteinExistence type="predicted"/>
<gene>
    <name evidence="2" type="ORF">C5L36_0A11050</name>
</gene>
<dbReference type="PANTHER" id="PTHR28173">
    <property type="entry name" value="RIBONUCLEASES P/MRP PROTEIN SUBUNIT POP8"/>
    <property type="match status" value="1"/>
</dbReference>
<dbReference type="EMBL" id="CP028773">
    <property type="protein sequence ID" value="AWU74522.1"/>
    <property type="molecule type" value="Genomic_DNA"/>
</dbReference>
<dbReference type="Proteomes" id="UP000249293">
    <property type="component" value="Chromosome 1"/>
</dbReference>
<dbReference type="VEuPathDB" id="FungiDB:C5L36_0A11050"/>